<dbReference type="EMBL" id="MCGO01000029">
    <property type="protein sequence ID" value="ORY42155.1"/>
    <property type="molecule type" value="Genomic_DNA"/>
</dbReference>
<dbReference type="SUPFAM" id="SSF82657">
    <property type="entry name" value="BolA-like"/>
    <property type="match status" value="1"/>
</dbReference>
<evidence type="ECO:0000313" key="2">
    <source>
        <dbReference type="EMBL" id="ORY42155.1"/>
    </source>
</evidence>
<dbReference type="PANTHER" id="PTHR12735:SF27">
    <property type="entry name" value="BOLA-LIKE PROTEIN 2"/>
    <property type="match status" value="1"/>
</dbReference>
<dbReference type="AlphaFoldDB" id="A0A1Y2C770"/>
<protein>
    <submittedName>
        <fullName evidence="2">Bola-like protein</fullName>
    </submittedName>
</protein>
<reference evidence="2 3" key="1">
    <citation type="submission" date="2016-07" db="EMBL/GenBank/DDBJ databases">
        <title>Pervasive Adenine N6-methylation of Active Genes in Fungi.</title>
        <authorList>
            <consortium name="DOE Joint Genome Institute"/>
            <person name="Mondo S.J."/>
            <person name="Dannebaum R.O."/>
            <person name="Kuo R.C."/>
            <person name="Labutti K."/>
            <person name="Haridas S."/>
            <person name="Kuo A."/>
            <person name="Salamov A."/>
            <person name="Ahrendt S.R."/>
            <person name="Lipzen A."/>
            <person name="Sullivan W."/>
            <person name="Andreopoulos W.B."/>
            <person name="Clum A."/>
            <person name="Lindquist E."/>
            <person name="Daum C."/>
            <person name="Ramamoorthy G.K."/>
            <person name="Gryganskyi A."/>
            <person name="Culley D."/>
            <person name="Magnuson J.K."/>
            <person name="James T.Y."/>
            <person name="O'Malley M.A."/>
            <person name="Stajich J.E."/>
            <person name="Spatafora J.W."/>
            <person name="Visel A."/>
            <person name="Grigoriev I.V."/>
        </authorList>
    </citation>
    <scope>NUCLEOTIDE SEQUENCE [LARGE SCALE GENOMIC DNA]</scope>
    <source>
        <strain evidence="2 3">JEL800</strain>
    </source>
</reference>
<dbReference type="Gene3D" id="3.10.20.90">
    <property type="entry name" value="Phosphatidylinositol 3-kinase Catalytic Subunit, Chain A, domain 1"/>
    <property type="match status" value="1"/>
</dbReference>
<feature type="non-terminal residue" evidence="2">
    <location>
        <position position="81"/>
    </location>
</feature>
<evidence type="ECO:0000313" key="3">
    <source>
        <dbReference type="Proteomes" id="UP000193642"/>
    </source>
</evidence>
<dbReference type="InterPro" id="IPR002634">
    <property type="entry name" value="BolA"/>
</dbReference>
<dbReference type="GO" id="GO:0071281">
    <property type="term" value="P:cellular response to iron ion"/>
    <property type="evidence" value="ECO:0007669"/>
    <property type="project" value="EnsemblFungi"/>
</dbReference>
<gene>
    <name evidence="2" type="ORF">BCR33DRAFT_680525</name>
</gene>
<dbReference type="PANTHER" id="PTHR12735">
    <property type="entry name" value="BOLA-LIKE PROTEIN-RELATED"/>
    <property type="match status" value="1"/>
</dbReference>
<keyword evidence="3" id="KW-1185">Reference proteome</keyword>
<organism evidence="2 3">
    <name type="scientific">Rhizoclosmatium globosum</name>
    <dbReference type="NCBI Taxonomy" id="329046"/>
    <lineage>
        <taxon>Eukaryota</taxon>
        <taxon>Fungi</taxon>
        <taxon>Fungi incertae sedis</taxon>
        <taxon>Chytridiomycota</taxon>
        <taxon>Chytridiomycota incertae sedis</taxon>
        <taxon>Chytridiomycetes</taxon>
        <taxon>Chytridiales</taxon>
        <taxon>Chytriomycetaceae</taxon>
        <taxon>Rhizoclosmatium</taxon>
    </lineage>
</organism>
<dbReference type="Pfam" id="PF01722">
    <property type="entry name" value="BolA"/>
    <property type="match status" value="1"/>
</dbReference>
<comment type="similarity">
    <text evidence="1">Belongs to the BolA/IbaG family.</text>
</comment>
<sequence>ATTGVPKSQLESVLREKLSATHVEATDKSDGCGQNFEVIVVSALFEGKPLLARHRLVNDAAKDEISKVHAFSQKCYTPQQW</sequence>
<comment type="caution">
    <text evidence="2">The sequence shown here is derived from an EMBL/GenBank/DDBJ whole genome shotgun (WGS) entry which is preliminary data.</text>
</comment>
<name>A0A1Y2C770_9FUNG</name>
<dbReference type="GO" id="GO:0051604">
    <property type="term" value="P:protein maturation"/>
    <property type="evidence" value="ECO:0007669"/>
    <property type="project" value="InterPro"/>
</dbReference>
<dbReference type="GO" id="GO:0051537">
    <property type="term" value="F:2 iron, 2 sulfur cluster binding"/>
    <property type="evidence" value="ECO:0007669"/>
    <property type="project" value="EnsemblFungi"/>
</dbReference>
<dbReference type="GO" id="GO:0000122">
    <property type="term" value="P:negative regulation of transcription by RNA polymerase II"/>
    <property type="evidence" value="ECO:0007669"/>
    <property type="project" value="EnsemblFungi"/>
</dbReference>
<dbReference type="Proteomes" id="UP000193642">
    <property type="component" value="Unassembled WGS sequence"/>
</dbReference>
<feature type="non-terminal residue" evidence="2">
    <location>
        <position position="1"/>
    </location>
</feature>
<dbReference type="PIRSF" id="PIRSF003113">
    <property type="entry name" value="BolA"/>
    <property type="match status" value="1"/>
</dbReference>
<accession>A0A1Y2C770</accession>
<evidence type="ECO:0000256" key="1">
    <source>
        <dbReference type="RuleBase" id="RU003860"/>
    </source>
</evidence>
<dbReference type="OrthoDB" id="4983at2759"/>
<dbReference type="GO" id="GO:0005829">
    <property type="term" value="C:cytosol"/>
    <property type="evidence" value="ECO:0007669"/>
    <property type="project" value="EnsemblFungi"/>
</dbReference>
<dbReference type="GO" id="GO:0045944">
    <property type="term" value="P:positive regulation of transcription by RNA polymerase II"/>
    <property type="evidence" value="ECO:0007669"/>
    <property type="project" value="EnsemblFungi"/>
</dbReference>
<dbReference type="GO" id="GO:0006879">
    <property type="term" value="P:intracellular iron ion homeostasis"/>
    <property type="evidence" value="ECO:0007669"/>
    <property type="project" value="EnsemblFungi"/>
</dbReference>
<dbReference type="InterPro" id="IPR036065">
    <property type="entry name" value="BolA-like_sf"/>
</dbReference>
<dbReference type="STRING" id="329046.A0A1Y2C770"/>
<proteinExistence type="inferred from homology"/>
<dbReference type="GO" id="GO:1990229">
    <property type="term" value="C:iron-sulfur cluster assembly complex"/>
    <property type="evidence" value="ECO:0007669"/>
    <property type="project" value="EnsemblFungi"/>
</dbReference>
<dbReference type="GO" id="GO:0005634">
    <property type="term" value="C:nucleus"/>
    <property type="evidence" value="ECO:0007669"/>
    <property type="project" value="EnsemblFungi"/>
</dbReference>
<dbReference type="InterPro" id="IPR045115">
    <property type="entry name" value="BOL2"/>
</dbReference>